<reference evidence="3 7" key="4">
    <citation type="submission" date="2018-10" db="EMBL/GenBank/DDBJ databases">
        <title>Cultivation of a novel Methanohalophilus strain from Kebrit Deep of the Red Sea and a genomic comparison of members of the genus Methanohalophilus.</title>
        <authorList>
            <person name="Guan Y."/>
            <person name="Ngugi D.K."/>
            <person name="Stingl U."/>
        </authorList>
    </citation>
    <scope>NUCLEOTIDE SEQUENCE [LARGE SCALE GENOMIC DNA]</scope>
    <source>
        <strain evidence="3 7">DSM 7471</strain>
    </source>
</reference>
<sequence>MTNFKKLILPVIISSGIVIITTGIDFLGDALRPVVGDFLTLPVVFFGMLLLPLAPIIYGLLTGDRIGSVIIGVIPVVGLFLDIYFSLIVSGEFISTKTFSYFGILAILGGLVGYFAARKEIEYNILSICCFLFWMVIFVRGIN</sequence>
<dbReference type="AlphaFoldDB" id="A0A1L9C5W5"/>
<keyword evidence="6" id="KW-1185">Reference proteome</keyword>
<dbReference type="EMBL" id="FXBN01000001">
    <property type="protein sequence ID" value="SMH33629.1"/>
    <property type="molecule type" value="Genomic_DNA"/>
</dbReference>
<keyword evidence="1" id="KW-0472">Membrane</keyword>
<dbReference type="Proteomes" id="UP000185713">
    <property type="component" value="Unassembled WGS sequence"/>
</dbReference>
<feature type="transmembrane region" description="Helical" evidence="1">
    <location>
        <begin position="99"/>
        <end position="116"/>
    </location>
</feature>
<feature type="transmembrane region" description="Helical" evidence="1">
    <location>
        <begin position="7"/>
        <end position="27"/>
    </location>
</feature>
<gene>
    <name evidence="3" type="ORF">EFE41_01930</name>
    <name evidence="2" type="ORF">MPF_0606</name>
    <name evidence="4" type="ORF">SAMN06264941_0738</name>
</gene>
<feature type="transmembrane region" description="Helical" evidence="1">
    <location>
        <begin position="68"/>
        <end position="87"/>
    </location>
</feature>
<evidence type="ECO:0000313" key="4">
    <source>
        <dbReference type="EMBL" id="SMH33629.1"/>
    </source>
</evidence>
<evidence type="ECO:0000256" key="1">
    <source>
        <dbReference type="SAM" id="Phobius"/>
    </source>
</evidence>
<dbReference type="RefSeq" id="WP_072358913.1">
    <property type="nucleotide sequence ID" value="NZ_JWTK01000002.1"/>
</dbReference>
<evidence type="ECO:0000313" key="5">
    <source>
        <dbReference type="Proteomes" id="UP000185713"/>
    </source>
</evidence>
<protein>
    <submittedName>
        <fullName evidence="2">Uncharacterized protein</fullName>
    </submittedName>
</protein>
<evidence type="ECO:0000313" key="6">
    <source>
        <dbReference type="Proteomes" id="UP000193969"/>
    </source>
</evidence>
<reference evidence="6" key="2">
    <citation type="submission" date="2017-04" db="EMBL/GenBank/DDBJ databases">
        <authorList>
            <person name="Varghese N."/>
            <person name="Submissions S."/>
        </authorList>
    </citation>
    <scope>NUCLEOTIDE SEQUENCE [LARGE SCALE GENOMIC DNA]</scope>
    <source>
        <strain evidence="6">FDF-1</strain>
    </source>
</reference>
<feature type="transmembrane region" description="Helical" evidence="1">
    <location>
        <begin position="123"/>
        <end position="142"/>
    </location>
</feature>
<dbReference type="Proteomes" id="UP000278252">
    <property type="component" value="Unassembled WGS sequence"/>
</dbReference>
<feature type="transmembrane region" description="Helical" evidence="1">
    <location>
        <begin position="39"/>
        <end position="61"/>
    </location>
</feature>
<dbReference type="Proteomes" id="UP000193969">
    <property type="component" value="Unassembled WGS sequence"/>
</dbReference>
<dbReference type="STRING" id="523843.SAMN06264941_0738"/>
<evidence type="ECO:0000313" key="7">
    <source>
        <dbReference type="Proteomes" id="UP000278252"/>
    </source>
</evidence>
<keyword evidence="1" id="KW-1133">Transmembrane helix</keyword>
<accession>A0A1L9C5W5</accession>
<reference evidence="2 5" key="1">
    <citation type="submission" date="2014-12" db="EMBL/GenBank/DDBJ databases">
        <title>The genome sequence of Methanohalophilus portucalensis strain FDF1.</title>
        <authorList>
            <person name="Lai M.-C."/>
            <person name="Lai S.-J."/>
        </authorList>
    </citation>
    <scope>NUCLEOTIDE SEQUENCE [LARGE SCALE GENOMIC DNA]</scope>
    <source>
        <strain evidence="2 5">FDF-1</strain>
    </source>
</reference>
<name>A0A1L9C5W5_9EURY</name>
<organism evidence="2 5">
    <name type="scientific">Methanohalophilus portucalensis FDF-1</name>
    <dbReference type="NCBI Taxonomy" id="523843"/>
    <lineage>
        <taxon>Archaea</taxon>
        <taxon>Methanobacteriati</taxon>
        <taxon>Methanobacteriota</taxon>
        <taxon>Stenosarchaea group</taxon>
        <taxon>Methanomicrobia</taxon>
        <taxon>Methanosarcinales</taxon>
        <taxon>Methanosarcinaceae</taxon>
        <taxon>Methanohalophilus</taxon>
    </lineage>
</organism>
<dbReference type="EMBL" id="RJJH01000001">
    <property type="protein sequence ID" value="RNI13362.1"/>
    <property type="molecule type" value="Genomic_DNA"/>
</dbReference>
<evidence type="ECO:0000313" key="3">
    <source>
        <dbReference type="EMBL" id="RNI13362.1"/>
    </source>
</evidence>
<proteinExistence type="predicted"/>
<evidence type="ECO:0000313" key="2">
    <source>
        <dbReference type="EMBL" id="OJH49818.1"/>
    </source>
</evidence>
<dbReference type="EMBL" id="JWTK01000002">
    <property type="protein sequence ID" value="OJH49818.1"/>
    <property type="molecule type" value="Genomic_DNA"/>
</dbReference>
<reference evidence="4" key="3">
    <citation type="submission" date="2017-04" db="EMBL/GenBank/DDBJ databases">
        <authorList>
            <person name="Afonso C.L."/>
            <person name="Miller P.J."/>
            <person name="Scott M.A."/>
            <person name="Spackman E."/>
            <person name="Goraichik I."/>
            <person name="Dimitrov K.M."/>
            <person name="Suarez D.L."/>
            <person name="Swayne D.E."/>
        </authorList>
    </citation>
    <scope>NUCLEOTIDE SEQUENCE [LARGE SCALE GENOMIC DNA]</scope>
    <source>
        <strain evidence="4">FDF-1</strain>
    </source>
</reference>
<keyword evidence="1" id="KW-0812">Transmembrane</keyword>